<dbReference type="Pfam" id="PF01638">
    <property type="entry name" value="HxlR"/>
    <property type="match status" value="1"/>
</dbReference>
<dbReference type="PANTHER" id="PTHR33204">
    <property type="entry name" value="TRANSCRIPTIONAL REGULATOR, MARR FAMILY"/>
    <property type="match status" value="1"/>
</dbReference>
<dbReference type="GO" id="GO:0003677">
    <property type="term" value="F:DNA binding"/>
    <property type="evidence" value="ECO:0007669"/>
    <property type="project" value="UniProtKB-KW"/>
</dbReference>
<feature type="region of interest" description="Disordered" evidence="4">
    <location>
        <begin position="110"/>
        <end position="129"/>
    </location>
</feature>
<reference evidence="6 7" key="1">
    <citation type="submission" date="2017-07" db="EMBL/GenBank/DDBJ databases">
        <title>First draft Genome Sequence of Nocardia cerradoensis isolated from human infection.</title>
        <authorList>
            <person name="Carrasco G."/>
        </authorList>
    </citation>
    <scope>NUCLEOTIDE SEQUENCE [LARGE SCALE GENOMIC DNA]</scope>
    <source>
        <strain evidence="6 7">CNM20130759</strain>
    </source>
</reference>
<keyword evidence="2" id="KW-0238">DNA-binding</keyword>
<proteinExistence type="predicted"/>
<dbReference type="Proteomes" id="UP000215506">
    <property type="component" value="Unassembled WGS sequence"/>
</dbReference>
<dbReference type="InterPro" id="IPR011991">
    <property type="entry name" value="ArsR-like_HTH"/>
</dbReference>
<dbReference type="NCBIfam" id="TIGR03854">
    <property type="entry name" value="F420_MSMEG_3544"/>
    <property type="match status" value="1"/>
</dbReference>
<dbReference type="InterPro" id="IPR036388">
    <property type="entry name" value="WH-like_DNA-bd_sf"/>
</dbReference>
<dbReference type="Pfam" id="PF00296">
    <property type="entry name" value="Bac_luciferase"/>
    <property type="match status" value="1"/>
</dbReference>
<evidence type="ECO:0000259" key="5">
    <source>
        <dbReference type="PROSITE" id="PS51118"/>
    </source>
</evidence>
<dbReference type="CDD" id="cd00090">
    <property type="entry name" value="HTH_ARSR"/>
    <property type="match status" value="1"/>
</dbReference>
<dbReference type="PROSITE" id="PS51118">
    <property type="entry name" value="HTH_HXLR"/>
    <property type="match status" value="1"/>
</dbReference>
<dbReference type="InterPro" id="IPR036661">
    <property type="entry name" value="Luciferase-like_sf"/>
</dbReference>
<evidence type="ECO:0000313" key="7">
    <source>
        <dbReference type="Proteomes" id="UP000215506"/>
    </source>
</evidence>
<keyword evidence="3" id="KW-0804">Transcription</keyword>
<comment type="caution">
    <text evidence="6">The sequence shown here is derived from an EMBL/GenBank/DDBJ whole genome shotgun (WGS) entry which is preliminary data.</text>
</comment>
<dbReference type="PANTHER" id="PTHR33204:SF39">
    <property type="entry name" value="TRANSCRIPTIONAL REGULATORY PROTEIN"/>
    <property type="match status" value="1"/>
</dbReference>
<dbReference type="Gene3D" id="1.10.10.10">
    <property type="entry name" value="Winged helix-like DNA-binding domain superfamily/Winged helix DNA-binding domain"/>
    <property type="match status" value="1"/>
</dbReference>
<feature type="domain" description="HTH hxlR-type" evidence="5">
    <location>
        <begin position="8"/>
        <end position="107"/>
    </location>
</feature>
<evidence type="ECO:0000256" key="1">
    <source>
        <dbReference type="ARBA" id="ARBA00023015"/>
    </source>
</evidence>
<dbReference type="InterPro" id="IPR011251">
    <property type="entry name" value="Luciferase-like_dom"/>
</dbReference>
<dbReference type="EMBL" id="NGAF01000002">
    <property type="protein sequence ID" value="OXR46201.1"/>
    <property type="molecule type" value="Genomic_DNA"/>
</dbReference>
<dbReference type="SUPFAM" id="SSF51679">
    <property type="entry name" value="Bacterial luciferase-like"/>
    <property type="match status" value="1"/>
</dbReference>
<sequence>MTEQEQAAAVARRIFATLSTKWALAVLEAIGDHERRFAELHRAVEGISYKMLTQTLRTLEADGIVVRYDHHTANPRVDYSLTPAGRDLLATVHQLCTWSRTHLRELLAESHAAQQDRHDHTGAPDGGGAGPEISVRQRLLCRVVSNGEVKIRFGVGTGSAADPDDLAALVDRLEAARVDSLWFSELVFAPAVDPTVGMAFALARTSRLKVGTSVAILPGRHPVLVAKQLASLAALAPKRVLPVFGLQPAGPGEKELFPVPGPRGAVFDESLRLLRAVLRADDVDFDGDYFTVRAATVGKRPARPLDIWLGGRAPGAFRRIGRYGDGWLGSFVTPAEASAGVTAINAAAAAAGREIEADHFGITLLLAENGIPAELAARIRAQRPGADPGDVIAGSWADLHRLVDGYLAAGLSKFVVVPADGTVSARFVDRFVTELLPRQN</sequence>
<gene>
    <name evidence="6" type="primary">ytcD_2</name>
    <name evidence="6" type="ORF">B7C42_01166</name>
</gene>
<dbReference type="Gene3D" id="3.20.20.30">
    <property type="entry name" value="Luciferase-like domain"/>
    <property type="match status" value="1"/>
</dbReference>
<dbReference type="GO" id="GO:0016705">
    <property type="term" value="F:oxidoreductase activity, acting on paired donors, with incorporation or reduction of molecular oxygen"/>
    <property type="evidence" value="ECO:0007669"/>
    <property type="project" value="InterPro"/>
</dbReference>
<dbReference type="InterPro" id="IPR022402">
    <property type="entry name" value="F420_OxRdatse_MSMEG3544_pred"/>
</dbReference>
<accession>A0A231HBG0</accession>
<feature type="compositionally biased region" description="Basic and acidic residues" evidence="4">
    <location>
        <begin position="110"/>
        <end position="122"/>
    </location>
</feature>
<protein>
    <submittedName>
        <fullName evidence="6">Putative HTH-type transcriptional regulator YtcD</fullName>
    </submittedName>
</protein>
<evidence type="ECO:0000256" key="3">
    <source>
        <dbReference type="ARBA" id="ARBA00023163"/>
    </source>
</evidence>
<evidence type="ECO:0000256" key="4">
    <source>
        <dbReference type="SAM" id="MobiDB-lite"/>
    </source>
</evidence>
<evidence type="ECO:0000313" key="6">
    <source>
        <dbReference type="EMBL" id="OXR46201.1"/>
    </source>
</evidence>
<dbReference type="InterPro" id="IPR036390">
    <property type="entry name" value="WH_DNA-bd_sf"/>
</dbReference>
<keyword evidence="7" id="KW-1185">Reference proteome</keyword>
<keyword evidence="1" id="KW-0805">Transcription regulation</keyword>
<evidence type="ECO:0000256" key="2">
    <source>
        <dbReference type="ARBA" id="ARBA00023125"/>
    </source>
</evidence>
<name>A0A231HBG0_9NOCA</name>
<dbReference type="InterPro" id="IPR002577">
    <property type="entry name" value="HTH_HxlR"/>
</dbReference>
<organism evidence="6 7">
    <name type="scientific">Nocardia cerradoensis</name>
    <dbReference type="NCBI Taxonomy" id="85688"/>
    <lineage>
        <taxon>Bacteria</taxon>
        <taxon>Bacillati</taxon>
        <taxon>Actinomycetota</taxon>
        <taxon>Actinomycetes</taxon>
        <taxon>Mycobacteriales</taxon>
        <taxon>Nocardiaceae</taxon>
        <taxon>Nocardia</taxon>
    </lineage>
</organism>
<dbReference type="AlphaFoldDB" id="A0A231HBG0"/>
<dbReference type="SUPFAM" id="SSF46785">
    <property type="entry name" value="Winged helix' DNA-binding domain"/>
    <property type="match status" value="1"/>
</dbReference>